<dbReference type="InterPro" id="IPR013226">
    <property type="entry name" value="Pal1"/>
</dbReference>
<proteinExistence type="predicted"/>
<dbReference type="PANTHER" id="PTHR28307:SF1">
    <property type="entry name" value="PAL1 CELL MORPHOLOGY PROTEIN"/>
    <property type="match status" value="1"/>
</dbReference>
<gene>
    <name evidence="2" type="ORF">BDV25DRAFT_163956</name>
</gene>
<feature type="compositionally biased region" description="Basic and acidic residues" evidence="1">
    <location>
        <begin position="62"/>
        <end position="78"/>
    </location>
</feature>
<dbReference type="PANTHER" id="PTHR28307">
    <property type="entry name" value="PROTEIN PAL1"/>
    <property type="match status" value="1"/>
</dbReference>
<dbReference type="EMBL" id="ML742316">
    <property type="protein sequence ID" value="KAE8145749.1"/>
    <property type="molecule type" value="Genomic_DNA"/>
</dbReference>
<accession>A0A5N6THX8</accession>
<feature type="region of interest" description="Disordered" evidence="1">
    <location>
        <begin position="40"/>
        <end position="98"/>
    </location>
</feature>
<protein>
    <recommendedName>
        <fullName evidence="4">Pal1 cell morphology protein-domain-containing protein</fullName>
    </recommendedName>
</protein>
<reference evidence="2 3" key="1">
    <citation type="submission" date="2019-04" db="EMBL/GenBank/DDBJ databases">
        <title>Friends and foes A comparative genomics study of 23 Aspergillus species from section Flavi.</title>
        <authorList>
            <consortium name="DOE Joint Genome Institute"/>
            <person name="Kjaerbolling I."/>
            <person name="Vesth T."/>
            <person name="Frisvad J.C."/>
            <person name="Nybo J.L."/>
            <person name="Theobald S."/>
            <person name="Kildgaard S."/>
            <person name="Isbrandt T."/>
            <person name="Kuo A."/>
            <person name="Sato A."/>
            <person name="Lyhne E.K."/>
            <person name="Kogle M.E."/>
            <person name="Wiebenga A."/>
            <person name="Kun R.S."/>
            <person name="Lubbers R.J."/>
            <person name="Makela M.R."/>
            <person name="Barry K."/>
            <person name="Chovatia M."/>
            <person name="Clum A."/>
            <person name="Daum C."/>
            <person name="Haridas S."/>
            <person name="He G."/>
            <person name="LaButti K."/>
            <person name="Lipzen A."/>
            <person name="Mondo S."/>
            <person name="Riley R."/>
            <person name="Salamov A."/>
            <person name="Simmons B.A."/>
            <person name="Magnuson J.K."/>
            <person name="Henrissat B."/>
            <person name="Mortensen U.H."/>
            <person name="Larsen T.O."/>
            <person name="Devries R.P."/>
            <person name="Grigoriev I.V."/>
            <person name="Machida M."/>
            <person name="Baker S.E."/>
            <person name="Andersen M.R."/>
        </authorList>
    </citation>
    <scope>NUCLEOTIDE SEQUENCE [LARGE SCALE GENOMIC DNA]</scope>
    <source>
        <strain evidence="2 3">IBT 18842</strain>
    </source>
</reference>
<dbReference type="Pfam" id="PF08316">
    <property type="entry name" value="Pal1"/>
    <property type="match status" value="1"/>
</dbReference>
<evidence type="ECO:0000256" key="1">
    <source>
        <dbReference type="SAM" id="MobiDB-lite"/>
    </source>
</evidence>
<dbReference type="GO" id="GO:0005737">
    <property type="term" value="C:cytoplasm"/>
    <property type="evidence" value="ECO:0007669"/>
    <property type="project" value="TreeGrafter"/>
</dbReference>
<dbReference type="Proteomes" id="UP000325780">
    <property type="component" value="Unassembled WGS sequence"/>
</dbReference>
<evidence type="ECO:0008006" key="4">
    <source>
        <dbReference type="Google" id="ProtNLM"/>
    </source>
</evidence>
<dbReference type="OrthoDB" id="5389892at2759"/>
<dbReference type="AlphaFoldDB" id="A0A5N6THX8"/>
<evidence type="ECO:0000313" key="3">
    <source>
        <dbReference type="Proteomes" id="UP000325780"/>
    </source>
</evidence>
<evidence type="ECO:0000313" key="2">
    <source>
        <dbReference type="EMBL" id="KAE8145749.1"/>
    </source>
</evidence>
<sequence length="248" mass="28606">MVSTGEAIYMTPYSAYPSYQQPADINMTMGGSYLRFLTPSPSRQSLRRQRSSSIPSITFDGYLEHQPVEPKRRREYSGHYHSHNRRASQGARHSLRYSRDSQLVNPDIIDRLDDAGFCQYHHEGPYDAARPEKNTNSKMSPLEAVKGTNEEALKATPEDRIRDCIDSHRPLDGVAYYPPGTTDREGQTYNYQEGANMMNDYGNFMRFPGMKFTDKDFENDPFYNSPLPRPFAALRKAFSRRRNRRGTH</sequence>
<organism evidence="2 3">
    <name type="scientific">Aspergillus avenaceus</name>
    <dbReference type="NCBI Taxonomy" id="36643"/>
    <lineage>
        <taxon>Eukaryota</taxon>
        <taxon>Fungi</taxon>
        <taxon>Dikarya</taxon>
        <taxon>Ascomycota</taxon>
        <taxon>Pezizomycotina</taxon>
        <taxon>Eurotiomycetes</taxon>
        <taxon>Eurotiomycetidae</taxon>
        <taxon>Eurotiales</taxon>
        <taxon>Aspergillaceae</taxon>
        <taxon>Aspergillus</taxon>
        <taxon>Aspergillus subgen. Circumdati</taxon>
    </lineage>
</organism>
<keyword evidence="3" id="KW-1185">Reference proteome</keyword>
<name>A0A5N6THX8_ASPAV</name>